<dbReference type="InterPro" id="IPR030934">
    <property type="entry name" value="Intein_C"/>
</dbReference>
<gene>
    <name evidence="1" type="ORF">EFP84_13560</name>
</gene>
<evidence type="ECO:0000313" key="2">
    <source>
        <dbReference type="Proteomes" id="UP000276407"/>
    </source>
</evidence>
<dbReference type="EMBL" id="CP033614">
    <property type="protein sequence ID" value="AYV56431.1"/>
    <property type="molecule type" value="Genomic_DNA"/>
</dbReference>
<dbReference type="Proteomes" id="UP000276407">
    <property type="component" value="Chromosome 1"/>
</dbReference>
<dbReference type="SUPFAM" id="SSF51294">
    <property type="entry name" value="Hedgehog/intein (Hint) domain"/>
    <property type="match status" value="1"/>
</dbReference>
<dbReference type="PROSITE" id="PS50818">
    <property type="entry name" value="INTEIN_C_TER"/>
    <property type="match status" value="1"/>
</dbReference>
<dbReference type="AlphaFoldDB" id="A0AAD0UP15"/>
<dbReference type="KEGG" id="lkm:EFP84_13560"/>
<protein>
    <recommendedName>
        <fullName evidence="3">Intein C-terminal splicing domain-containing protein</fullName>
    </recommendedName>
</protein>
<dbReference type="NCBIfam" id="TIGR01443">
    <property type="entry name" value="intein_Cterm"/>
    <property type="match status" value="1"/>
</dbReference>
<dbReference type="InterPro" id="IPR036844">
    <property type="entry name" value="Hint_dom_sf"/>
</dbReference>
<accession>A0AAD0UP15</accession>
<dbReference type="Pfam" id="PF14891">
    <property type="entry name" value="Peptidase_M91"/>
    <property type="match status" value="1"/>
</dbReference>
<dbReference type="Gene3D" id="2.170.16.10">
    <property type="entry name" value="Hedgehog/Intein (Hint) domain"/>
    <property type="match status" value="1"/>
</dbReference>
<sequence>MSNEGALSITSISIDDRLETVYNFEVENAHTYFVTEDSVLVHNKCVIKGRTPKETQEILAMMQKLTRDKLSIDEDGVVKIEQEGDTNNKKSTGTIMIRDLIANLRSTTITMGEGNSDDASVRAKGSWADPVSLDSKEREKAVNKKGMDALVYLDKLDGERQFGLQNKRGKKYKDRVPLEFTLGHELVHALDVNNGTLDQKQNVVLDIYGQVEFLANREIKATGLNYGIWDLYKYPNFYRDATMGKDPLKGNYPLKFTGPSQNEFMKEAGLDYWRYGYGLPSKNY</sequence>
<name>A0AAD0UP15_9LEPT</name>
<evidence type="ECO:0008006" key="3">
    <source>
        <dbReference type="Google" id="ProtNLM"/>
    </source>
</evidence>
<dbReference type="InterPro" id="IPR028208">
    <property type="entry name" value="Effector_pro_NleD-like"/>
</dbReference>
<reference evidence="1 2" key="1">
    <citation type="submission" date="2018-11" db="EMBL/GenBank/DDBJ databases">
        <title>Complete genome sequence of Leptospira kmetyi isolate LS 001/16 from soil sample associated with a leptospirosis patient in Kelantan.</title>
        <authorList>
            <person name="Muhammad Yusoff F."/>
            <person name="Muhammad Yusoff S."/>
            <person name="Ahmad M.N."/>
            <person name="Yusof N.Y."/>
            <person name="Aziah I."/>
        </authorList>
    </citation>
    <scope>NUCLEOTIDE SEQUENCE [LARGE SCALE GENOMIC DNA]</scope>
    <source>
        <strain evidence="1 2">LS 001/16</strain>
    </source>
</reference>
<organism evidence="1 2">
    <name type="scientific">Leptospira kmetyi</name>
    <dbReference type="NCBI Taxonomy" id="408139"/>
    <lineage>
        <taxon>Bacteria</taxon>
        <taxon>Pseudomonadati</taxon>
        <taxon>Spirochaetota</taxon>
        <taxon>Spirochaetia</taxon>
        <taxon>Leptospirales</taxon>
        <taxon>Leptospiraceae</taxon>
        <taxon>Leptospira</taxon>
    </lineage>
</organism>
<proteinExistence type="predicted"/>
<evidence type="ECO:0000313" key="1">
    <source>
        <dbReference type="EMBL" id="AYV56431.1"/>
    </source>
</evidence>